<gene>
    <name evidence="2" type="ORF">SAMN04488047_108100</name>
</gene>
<keyword evidence="3" id="KW-1185">Reference proteome</keyword>
<evidence type="ECO:0000313" key="2">
    <source>
        <dbReference type="EMBL" id="SFP56014.1"/>
    </source>
</evidence>
<dbReference type="EMBL" id="FOXA01000008">
    <property type="protein sequence ID" value="SFP56014.1"/>
    <property type="molecule type" value="Genomic_DNA"/>
</dbReference>
<protein>
    <recommendedName>
        <fullName evidence="4">DUF4169 domain-containing protein</fullName>
    </recommendedName>
</protein>
<reference evidence="2 3" key="1">
    <citation type="submission" date="2016-10" db="EMBL/GenBank/DDBJ databases">
        <authorList>
            <person name="de Groot N.N."/>
        </authorList>
    </citation>
    <scope>NUCLEOTIDE SEQUENCE [LARGE SCALE GENOMIC DNA]</scope>
    <source>
        <strain evidence="2 3">DSM 19547</strain>
    </source>
</reference>
<evidence type="ECO:0000313" key="3">
    <source>
        <dbReference type="Proteomes" id="UP000199356"/>
    </source>
</evidence>
<dbReference type="AlphaFoldDB" id="A0A1I5RBV3"/>
<sequence>MAKVVNLNKARKARAKERARAEADANATKFGLTKAQKAIERAEAEKARQMLDAHRREDDDDT</sequence>
<dbReference type="Proteomes" id="UP000199356">
    <property type="component" value="Unassembled WGS sequence"/>
</dbReference>
<feature type="region of interest" description="Disordered" evidence="1">
    <location>
        <begin position="1"/>
        <end position="26"/>
    </location>
</feature>
<dbReference type="Pfam" id="PF13770">
    <property type="entry name" value="DUF4169"/>
    <property type="match status" value="1"/>
</dbReference>
<organism evidence="2 3">
    <name type="scientific">Tranquillimonas alkanivorans</name>
    <dbReference type="NCBI Taxonomy" id="441119"/>
    <lineage>
        <taxon>Bacteria</taxon>
        <taxon>Pseudomonadati</taxon>
        <taxon>Pseudomonadota</taxon>
        <taxon>Alphaproteobacteria</taxon>
        <taxon>Rhodobacterales</taxon>
        <taxon>Roseobacteraceae</taxon>
        <taxon>Tranquillimonas</taxon>
    </lineage>
</organism>
<accession>A0A1I5RBV3</accession>
<proteinExistence type="predicted"/>
<evidence type="ECO:0008006" key="4">
    <source>
        <dbReference type="Google" id="ProtNLM"/>
    </source>
</evidence>
<evidence type="ECO:0000256" key="1">
    <source>
        <dbReference type="SAM" id="MobiDB-lite"/>
    </source>
</evidence>
<dbReference type="RefSeq" id="WP_093421891.1">
    <property type="nucleotide sequence ID" value="NZ_FOXA01000008.1"/>
</dbReference>
<dbReference type="STRING" id="441119.SAMN04488047_108100"/>
<dbReference type="InterPro" id="IPR025227">
    <property type="entry name" value="DUF4169"/>
</dbReference>
<name>A0A1I5RBV3_9RHOB</name>